<dbReference type="RefSeq" id="WP_272004836.1">
    <property type="nucleotide sequence ID" value="NZ_JAQNDN010000019.1"/>
</dbReference>
<dbReference type="Pfam" id="PF00069">
    <property type="entry name" value="Pkinase"/>
    <property type="match status" value="1"/>
</dbReference>
<dbReference type="CDD" id="cd14014">
    <property type="entry name" value="STKc_PknB_like"/>
    <property type="match status" value="1"/>
</dbReference>
<keyword evidence="1" id="KW-0808">Transferase</keyword>
<evidence type="ECO:0000313" key="8">
    <source>
        <dbReference type="Proteomes" id="UP001217838"/>
    </source>
</evidence>
<keyword evidence="8" id="KW-1185">Reference proteome</keyword>
<gene>
    <name evidence="7" type="ORF">POL58_30980</name>
</gene>
<feature type="domain" description="ABC transporter" evidence="6">
    <location>
        <begin position="510"/>
        <end position="753"/>
    </location>
</feature>
<dbReference type="Gene3D" id="3.40.50.300">
    <property type="entry name" value="P-loop containing nucleotide triphosphate hydrolases"/>
    <property type="match status" value="1"/>
</dbReference>
<dbReference type="Proteomes" id="UP001217838">
    <property type="component" value="Unassembled WGS sequence"/>
</dbReference>
<accession>A0ABT5BES3</accession>
<comment type="caution">
    <text evidence="7">The sequence shown here is derived from an EMBL/GenBank/DDBJ whole genome shotgun (WGS) entry which is preliminary data.</text>
</comment>
<evidence type="ECO:0000313" key="7">
    <source>
        <dbReference type="EMBL" id="MDC0672213.1"/>
    </source>
</evidence>
<evidence type="ECO:0000256" key="3">
    <source>
        <dbReference type="ARBA" id="ARBA00022777"/>
    </source>
</evidence>
<dbReference type="PROSITE" id="PS50011">
    <property type="entry name" value="PROTEIN_KINASE_DOM"/>
    <property type="match status" value="1"/>
</dbReference>
<organism evidence="7 8">
    <name type="scientific">Nannocystis radixulma</name>
    <dbReference type="NCBI Taxonomy" id="2995305"/>
    <lineage>
        <taxon>Bacteria</taxon>
        <taxon>Pseudomonadati</taxon>
        <taxon>Myxococcota</taxon>
        <taxon>Polyangia</taxon>
        <taxon>Nannocystales</taxon>
        <taxon>Nannocystaceae</taxon>
        <taxon>Nannocystis</taxon>
    </lineage>
</organism>
<evidence type="ECO:0000259" key="6">
    <source>
        <dbReference type="PROSITE" id="PS50893"/>
    </source>
</evidence>
<dbReference type="PANTHER" id="PTHR43289:SF6">
    <property type="entry name" value="SERINE_THREONINE-PROTEIN KINASE NEKL-3"/>
    <property type="match status" value="1"/>
</dbReference>
<dbReference type="InterPro" id="IPR027417">
    <property type="entry name" value="P-loop_NTPase"/>
</dbReference>
<evidence type="ECO:0000256" key="1">
    <source>
        <dbReference type="ARBA" id="ARBA00022679"/>
    </source>
</evidence>
<dbReference type="SMART" id="SM00220">
    <property type="entry name" value="S_TKc"/>
    <property type="match status" value="1"/>
</dbReference>
<dbReference type="GO" id="GO:0005524">
    <property type="term" value="F:ATP binding"/>
    <property type="evidence" value="ECO:0007669"/>
    <property type="project" value="UniProtKB-KW"/>
</dbReference>
<dbReference type="InterPro" id="IPR000719">
    <property type="entry name" value="Prot_kinase_dom"/>
</dbReference>
<name>A0ABT5BES3_9BACT</name>
<dbReference type="PANTHER" id="PTHR43289">
    <property type="entry name" value="MITOGEN-ACTIVATED PROTEIN KINASE KINASE KINASE 20-RELATED"/>
    <property type="match status" value="1"/>
</dbReference>
<dbReference type="InterPro" id="IPR011009">
    <property type="entry name" value="Kinase-like_dom_sf"/>
</dbReference>
<dbReference type="Pfam" id="PF00005">
    <property type="entry name" value="ABC_tran"/>
    <property type="match status" value="1"/>
</dbReference>
<keyword evidence="3" id="KW-0418">Kinase</keyword>
<protein>
    <submittedName>
        <fullName evidence="7">ATP-binding cassette domain-containing protein</fullName>
    </submittedName>
</protein>
<evidence type="ECO:0000259" key="5">
    <source>
        <dbReference type="PROSITE" id="PS50011"/>
    </source>
</evidence>
<dbReference type="Gene3D" id="1.10.510.10">
    <property type="entry name" value="Transferase(Phosphotransferase) domain 1"/>
    <property type="match status" value="1"/>
</dbReference>
<dbReference type="PROSITE" id="PS50893">
    <property type="entry name" value="ABC_TRANSPORTER_2"/>
    <property type="match status" value="1"/>
</dbReference>
<dbReference type="InterPro" id="IPR008271">
    <property type="entry name" value="Ser/Thr_kinase_AS"/>
</dbReference>
<feature type="domain" description="Protein kinase" evidence="5">
    <location>
        <begin position="1"/>
        <end position="199"/>
    </location>
</feature>
<dbReference type="InterPro" id="IPR003439">
    <property type="entry name" value="ABC_transporter-like_ATP-bd"/>
</dbReference>
<dbReference type="SUPFAM" id="SSF52540">
    <property type="entry name" value="P-loop containing nucleoside triphosphate hydrolases"/>
    <property type="match status" value="1"/>
</dbReference>
<reference evidence="7 8" key="1">
    <citation type="submission" date="2022-11" db="EMBL/GenBank/DDBJ databases">
        <title>Minimal conservation of predation-associated metabolite biosynthetic gene clusters underscores biosynthetic potential of Myxococcota including descriptions for ten novel species: Archangium lansinium sp. nov., Myxococcus landrumus sp. nov., Nannocystis bai.</title>
        <authorList>
            <person name="Ahearne A."/>
            <person name="Stevens C."/>
            <person name="Dowd S."/>
        </authorList>
    </citation>
    <scope>NUCLEOTIDE SEQUENCE [LARGE SCALE GENOMIC DNA]</scope>
    <source>
        <strain evidence="7 8">NCELM</strain>
    </source>
</reference>
<dbReference type="PROSITE" id="PS00108">
    <property type="entry name" value="PROTEIN_KINASE_ST"/>
    <property type="match status" value="1"/>
</dbReference>
<sequence>MLDADEVESFTYYTMAYVEGETLAEMVRARGRLPLAEVVRILREVCWALAYSHACGVIHRDVKPENILIDRASRRALVSDFGIAHRVGSPHATEDDQIVGTPLYMSPEQATSGEIDGRSDLYSLGVVGFWLLAGQHPFPPQAAHALLQQHASRPAPAVRALAPELPLAVAAVIDRCLAKRPEDRFQSCEELAAALDGALAGRAPESAETRPLSEAEIAGALTQAAELRRSLNAASSAGCERLVAGALAERRSGRGAVEVAVFQRLALVRPAATEDIRVWAAAHGHLLPDQQRAAAVDLLALFERQEDKRLVDVLLALAAGLPLHHPQVHALHVAAARLRCHRESGLDAREDGAAAARVQQELCDLAARLVDLRTGEATPSAPTDDNPIVALHQEIAARLRENDGTRATKRLLDLAKLLDVQRARLAAIAALGERVAEHRNRQIVRVADEAWFALLREIMEHASGLLRSASDESTIAGQTSDLHRGDLAAARRKFMAYRGQAGAAPTGVTVHCSDLGKSFRARLTAETAVLWGVSLELRPGTITGVVGPNGCGKTTLLRIVGGQLAPSHGRLAYPQLDAASAAGKAPDWPKIVPQIGYVAQRPARWFGRLADNLHRWAALHGVVGEENETEVEFYLHRLGLARHRNAGWSELSGGYRTRFELARVMVARPRLLILDEPLAPLDINSQETFLNDLRDMADMEGCQIPILLSSQHILEVESVADTVLCLDSAGRPRFHGPARAIAGAADDRTFELDGALPAALLESLRHQVPLRAAYRSGERWIVRMAADIPRDRLIRAVLARTGALEYFRDITHSCLKFFRSDES</sequence>
<evidence type="ECO:0000256" key="4">
    <source>
        <dbReference type="ARBA" id="ARBA00022840"/>
    </source>
</evidence>
<dbReference type="EMBL" id="JAQNDN010000019">
    <property type="protein sequence ID" value="MDC0672213.1"/>
    <property type="molecule type" value="Genomic_DNA"/>
</dbReference>
<dbReference type="SUPFAM" id="SSF56112">
    <property type="entry name" value="Protein kinase-like (PK-like)"/>
    <property type="match status" value="1"/>
</dbReference>
<keyword evidence="4 7" id="KW-0067">ATP-binding</keyword>
<evidence type="ECO:0000256" key="2">
    <source>
        <dbReference type="ARBA" id="ARBA00022741"/>
    </source>
</evidence>
<dbReference type="InterPro" id="IPR003593">
    <property type="entry name" value="AAA+_ATPase"/>
</dbReference>
<keyword evidence="2" id="KW-0547">Nucleotide-binding</keyword>
<proteinExistence type="predicted"/>
<dbReference type="SMART" id="SM00382">
    <property type="entry name" value="AAA"/>
    <property type="match status" value="1"/>
</dbReference>